<keyword evidence="2" id="KW-1185">Reference proteome</keyword>
<proteinExistence type="predicted"/>
<dbReference type="Proteomes" id="UP000024404">
    <property type="component" value="Unassembled WGS sequence"/>
</dbReference>
<name>A0A8R1Y900_ONCVO</name>
<organism evidence="1 2">
    <name type="scientific">Onchocerca volvulus</name>
    <dbReference type="NCBI Taxonomy" id="6282"/>
    <lineage>
        <taxon>Eukaryota</taxon>
        <taxon>Metazoa</taxon>
        <taxon>Ecdysozoa</taxon>
        <taxon>Nematoda</taxon>
        <taxon>Chromadorea</taxon>
        <taxon>Rhabditida</taxon>
        <taxon>Spirurina</taxon>
        <taxon>Spiruromorpha</taxon>
        <taxon>Filarioidea</taxon>
        <taxon>Onchocercidae</taxon>
        <taxon>Onchocerca</taxon>
    </lineage>
</organism>
<evidence type="ECO:0000313" key="1">
    <source>
        <dbReference type="EnsemblMetazoa" id="OVOC9283.1"/>
    </source>
</evidence>
<reference evidence="2" key="1">
    <citation type="submission" date="2013-10" db="EMBL/GenBank/DDBJ databases">
        <title>Genome sequencing of Onchocerca volvulus.</title>
        <authorList>
            <person name="Cotton J."/>
            <person name="Tsai J."/>
            <person name="Stanley E."/>
            <person name="Tracey A."/>
            <person name="Holroyd N."/>
            <person name="Lustigman S."/>
            <person name="Berriman M."/>
        </authorList>
    </citation>
    <scope>NUCLEOTIDE SEQUENCE</scope>
</reference>
<dbReference type="EMBL" id="CMVM020000260">
    <property type="status" value="NOT_ANNOTATED_CDS"/>
    <property type="molecule type" value="Genomic_DNA"/>
</dbReference>
<accession>A0A8R1Y900</accession>
<protein>
    <submittedName>
        <fullName evidence="1">Uncharacterized protein</fullName>
    </submittedName>
</protein>
<evidence type="ECO:0000313" key="2">
    <source>
        <dbReference type="Proteomes" id="UP000024404"/>
    </source>
</evidence>
<dbReference type="EnsemblMetazoa" id="OVOC9283.1">
    <property type="protein sequence ID" value="OVOC9283.1"/>
    <property type="gene ID" value="WBGene00246092"/>
</dbReference>
<sequence>MVFVHKAKKRMQFSTFPLKAICFFTIKRLHHSEVTNRSIFSVKNSNNTLADGWNDNSTTRG</sequence>
<dbReference type="AlphaFoldDB" id="A0A8R1Y900"/>
<reference evidence="1" key="2">
    <citation type="submission" date="2022-06" db="UniProtKB">
        <authorList>
            <consortium name="EnsemblMetazoa"/>
        </authorList>
    </citation>
    <scope>IDENTIFICATION</scope>
</reference>